<accession>A0ACB7IHJ1</accession>
<keyword evidence="2" id="KW-1185">Reference proteome</keyword>
<protein>
    <submittedName>
        <fullName evidence="1">Uncharacterized protein</fullName>
    </submittedName>
</protein>
<comment type="caution">
    <text evidence="1">The sequence shown here is derived from an EMBL/GenBank/DDBJ whole genome shotgun (WGS) entry which is preliminary data.</text>
</comment>
<organism evidence="1 2">
    <name type="scientific">Pleurotus cornucopiae</name>
    <name type="common">Cornucopia mushroom</name>
    <dbReference type="NCBI Taxonomy" id="5321"/>
    <lineage>
        <taxon>Eukaryota</taxon>
        <taxon>Fungi</taxon>
        <taxon>Dikarya</taxon>
        <taxon>Basidiomycota</taxon>
        <taxon>Agaricomycotina</taxon>
        <taxon>Agaricomycetes</taxon>
        <taxon>Agaricomycetidae</taxon>
        <taxon>Agaricales</taxon>
        <taxon>Pleurotineae</taxon>
        <taxon>Pleurotaceae</taxon>
        <taxon>Pleurotus</taxon>
    </lineage>
</organism>
<proteinExistence type="predicted"/>
<name>A0ACB7IHJ1_PLECO</name>
<sequence>MPGPSNSKKQRKSRSKPQRSLKESKARTPSLKDGNDTSAPSSPSPQQVVTPPLAAADFAGTAFTTLTVFEALGDYSDPIRDVPSIRHDHEHEERQAIALKQPYIYDPGNGPRVRDTRAFLTSSYFAQQPALDDPLCAEFAQEEVLQMLMTILPDDLALMLWYNKSRATSRICPSCQRLYRLGDTLPPLIGENQGASPHLAKEQKISGLCSPLCFIAASLSYPNAITSAWGRMSDDMDDASWELLNTPDPSASKSPGNLEAYLSMLVRMTRLHDLGLAQLCLPDLDFDAEMDVASRGLAAAYCLGRAGHHVTVVEAASALREVGAGIQLTPNVSRLLVRWGLSPLLERVAVKPTTLAFCSYNSGEQVGFAVFGGKMEREHGAPYYHIHRADLHEMLYAAAKPYMDLHLGQRVVALDASSASPTVLLSSGATLMADLVIGADGIKSCIRDFVAPAVGPPIPTGDAAYRFIVSVEDMQRDPDLRTLIDTPKVHCWMGPDRHVVAYCVRSQKEYNVVMIHPDNGSVESWTKEGDVEDMKKDFGNWEIRIQKLMALAKSTLNGKVMAHAPLDTWVDPSGRVALLGDAAHPMLPYRAQGAAMAIEDAAVLGNLFSRISCKSEIGTLSRAYQSIRHPRTTATQQATLRNRDTFHFHDGPAQRARDASMKVAMAEALKEYEGEIALMGEQEGNANMWADKRKNEEQFGYDADEAVDSWWRENWDNNVRANL</sequence>
<dbReference type="EMBL" id="WQMT02000011">
    <property type="protein sequence ID" value="KAG9217752.1"/>
    <property type="molecule type" value="Genomic_DNA"/>
</dbReference>
<evidence type="ECO:0000313" key="2">
    <source>
        <dbReference type="Proteomes" id="UP000824881"/>
    </source>
</evidence>
<gene>
    <name evidence="1" type="ORF">CCMSSC00406_0003559</name>
</gene>
<reference evidence="1 2" key="1">
    <citation type="journal article" date="2021" name="Appl. Environ. Microbiol.">
        <title>Genetic linkage and physical mapping for an oyster mushroom Pleurotus cornucopiae and QTL analysis for the trait cap color.</title>
        <authorList>
            <person name="Zhang Y."/>
            <person name="Gao W."/>
            <person name="Sonnenberg A."/>
            <person name="Chen Q."/>
            <person name="Zhang J."/>
            <person name="Huang C."/>
        </authorList>
    </citation>
    <scope>NUCLEOTIDE SEQUENCE [LARGE SCALE GENOMIC DNA]</scope>
    <source>
        <strain evidence="1">CCMSSC00406</strain>
    </source>
</reference>
<dbReference type="Proteomes" id="UP000824881">
    <property type="component" value="Unassembled WGS sequence"/>
</dbReference>
<evidence type="ECO:0000313" key="1">
    <source>
        <dbReference type="EMBL" id="KAG9217752.1"/>
    </source>
</evidence>